<name>A0A031LUC9_9CREN</name>
<dbReference type="Proteomes" id="UP000024332">
    <property type="component" value="Unassembled WGS sequence"/>
</dbReference>
<sequence>MENAISSFILIAVTVIIGILVFSIGSMYFAHVQAQGQVRSLAQQVSQGLYIQKTEVFSLGKEKTVIFTISDFNYQGKLSISV</sequence>
<dbReference type="EMBL" id="JFZT01000015">
    <property type="protein sequence ID" value="EZQ11431.1"/>
    <property type="molecule type" value="Genomic_DNA"/>
</dbReference>
<keyword evidence="1" id="KW-1133">Transmembrane helix</keyword>
<keyword evidence="3" id="KW-1185">Reference proteome</keyword>
<proteinExistence type="predicted"/>
<evidence type="ECO:0000313" key="2">
    <source>
        <dbReference type="EMBL" id="EZQ11431.1"/>
    </source>
</evidence>
<keyword evidence="1" id="KW-0472">Membrane</keyword>
<gene>
    <name evidence="2" type="ORF">CM19_01255</name>
</gene>
<dbReference type="OrthoDB" id="41975at2157"/>
<dbReference type="STRING" id="1160895.CM19_01255"/>
<accession>A0A031LUC9</accession>
<keyword evidence="1" id="KW-0812">Transmembrane</keyword>
<feature type="transmembrane region" description="Helical" evidence="1">
    <location>
        <begin position="6"/>
        <end position="30"/>
    </location>
</feature>
<reference evidence="2 3" key="1">
    <citation type="submission" date="2014-03" db="EMBL/GenBank/DDBJ databases">
        <title>Draft genome sequence of the novel thermoacidophilic archaea Acidianus copahuensis ALE1 strain, isolated from Copahue volcanic area in Neuquen Argentina.</title>
        <authorList>
            <person name="Urbieta M.S."/>
            <person name="Rascovan N."/>
            <person name="Castro C."/>
            <person name="Revale S."/>
            <person name="Giaveno M.A."/>
            <person name="Vazquez M.P."/>
            <person name="Donati E.R."/>
        </authorList>
    </citation>
    <scope>NUCLEOTIDE SEQUENCE [LARGE SCALE GENOMIC DNA]</scope>
    <source>
        <strain evidence="2 3">ALE1</strain>
    </source>
</reference>
<dbReference type="RefSeq" id="WP_048098592.1">
    <property type="nucleotide sequence ID" value="NZ_JFZT01000015.1"/>
</dbReference>
<protein>
    <submittedName>
        <fullName evidence="2">Uncharacterized protein</fullName>
    </submittedName>
</protein>
<evidence type="ECO:0000313" key="3">
    <source>
        <dbReference type="Proteomes" id="UP000024332"/>
    </source>
</evidence>
<organism evidence="2 3">
    <name type="scientific">Candidatus Acidianus copahuensis</name>
    <dbReference type="NCBI Taxonomy" id="1160895"/>
    <lineage>
        <taxon>Archaea</taxon>
        <taxon>Thermoproteota</taxon>
        <taxon>Thermoprotei</taxon>
        <taxon>Sulfolobales</taxon>
        <taxon>Sulfolobaceae</taxon>
        <taxon>Acidianus</taxon>
    </lineage>
</organism>
<dbReference type="AlphaFoldDB" id="A0A031LUC9"/>
<evidence type="ECO:0000256" key="1">
    <source>
        <dbReference type="SAM" id="Phobius"/>
    </source>
</evidence>
<comment type="caution">
    <text evidence="2">The sequence shown here is derived from an EMBL/GenBank/DDBJ whole genome shotgun (WGS) entry which is preliminary data.</text>
</comment>